<protein>
    <submittedName>
        <fullName evidence="1">Uncharacterized protein</fullName>
    </submittedName>
</protein>
<reference evidence="1" key="1">
    <citation type="submission" date="2014-09" db="EMBL/GenBank/DDBJ databases">
        <authorList>
            <person name="Magalhaes I.L.F."/>
            <person name="Oliveira U."/>
            <person name="Santos F.R."/>
            <person name="Vidigal T.H.D.A."/>
            <person name="Brescovit A.D."/>
            <person name="Santos A.J."/>
        </authorList>
    </citation>
    <scope>NUCLEOTIDE SEQUENCE</scope>
    <source>
        <tissue evidence="1">Shoot tissue taken approximately 20 cm above the soil surface</tissue>
    </source>
</reference>
<reference evidence="1" key="2">
    <citation type="journal article" date="2015" name="Data Brief">
        <title>Shoot transcriptome of the giant reed, Arundo donax.</title>
        <authorList>
            <person name="Barrero R.A."/>
            <person name="Guerrero F.D."/>
            <person name="Moolhuijzen P."/>
            <person name="Goolsby J.A."/>
            <person name="Tidwell J."/>
            <person name="Bellgard S.E."/>
            <person name="Bellgard M.I."/>
        </authorList>
    </citation>
    <scope>NUCLEOTIDE SEQUENCE</scope>
    <source>
        <tissue evidence="1">Shoot tissue taken approximately 20 cm above the soil surface</tissue>
    </source>
</reference>
<proteinExistence type="predicted"/>
<dbReference type="EMBL" id="GBRH01243953">
    <property type="protein sequence ID" value="JAD53942.1"/>
    <property type="molecule type" value="Transcribed_RNA"/>
</dbReference>
<sequence>MPRMEQQWRAQSQMHSFPFLHAMDHQMAMPSTFHHLGLETGGAEVSTGKMMERDQEYPIRAMYGDVTAQQASYYSSSTTAGNL</sequence>
<name>A0A0A9B3N9_ARUDO</name>
<dbReference type="AlphaFoldDB" id="A0A0A9B3N9"/>
<evidence type="ECO:0000313" key="1">
    <source>
        <dbReference type="EMBL" id="JAD53942.1"/>
    </source>
</evidence>
<organism evidence="1">
    <name type="scientific">Arundo donax</name>
    <name type="common">Giant reed</name>
    <name type="synonym">Donax arundinaceus</name>
    <dbReference type="NCBI Taxonomy" id="35708"/>
    <lineage>
        <taxon>Eukaryota</taxon>
        <taxon>Viridiplantae</taxon>
        <taxon>Streptophyta</taxon>
        <taxon>Embryophyta</taxon>
        <taxon>Tracheophyta</taxon>
        <taxon>Spermatophyta</taxon>
        <taxon>Magnoliopsida</taxon>
        <taxon>Liliopsida</taxon>
        <taxon>Poales</taxon>
        <taxon>Poaceae</taxon>
        <taxon>PACMAD clade</taxon>
        <taxon>Arundinoideae</taxon>
        <taxon>Arundineae</taxon>
        <taxon>Arundo</taxon>
    </lineage>
</organism>
<accession>A0A0A9B3N9</accession>